<reference evidence="1 2" key="1">
    <citation type="submission" date="2023-11" db="EMBL/GenBank/DDBJ databases">
        <title>Halocaridina rubra genome assembly.</title>
        <authorList>
            <person name="Smith C."/>
        </authorList>
    </citation>
    <scope>NUCLEOTIDE SEQUENCE [LARGE SCALE GENOMIC DNA]</scope>
    <source>
        <strain evidence="1">EP-1</strain>
        <tissue evidence="1">Whole</tissue>
    </source>
</reference>
<accession>A0AAN8XL75</accession>
<protein>
    <submittedName>
        <fullName evidence="1">Uncharacterized protein</fullName>
    </submittedName>
</protein>
<organism evidence="1 2">
    <name type="scientific">Halocaridina rubra</name>
    <name type="common">Hawaiian red shrimp</name>
    <dbReference type="NCBI Taxonomy" id="373956"/>
    <lineage>
        <taxon>Eukaryota</taxon>
        <taxon>Metazoa</taxon>
        <taxon>Ecdysozoa</taxon>
        <taxon>Arthropoda</taxon>
        <taxon>Crustacea</taxon>
        <taxon>Multicrustacea</taxon>
        <taxon>Malacostraca</taxon>
        <taxon>Eumalacostraca</taxon>
        <taxon>Eucarida</taxon>
        <taxon>Decapoda</taxon>
        <taxon>Pleocyemata</taxon>
        <taxon>Caridea</taxon>
        <taxon>Atyoidea</taxon>
        <taxon>Atyidae</taxon>
        <taxon>Halocaridina</taxon>
    </lineage>
</organism>
<keyword evidence="2" id="KW-1185">Reference proteome</keyword>
<dbReference type="AlphaFoldDB" id="A0AAN8XL75"/>
<proteinExistence type="predicted"/>
<name>A0AAN8XL75_HALRR</name>
<evidence type="ECO:0000313" key="2">
    <source>
        <dbReference type="Proteomes" id="UP001381693"/>
    </source>
</evidence>
<comment type="caution">
    <text evidence="1">The sequence shown here is derived from an EMBL/GenBank/DDBJ whole genome shotgun (WGS) entry which is preliminary data.</text>
</comment>
<gene>
    <name evidence="1" type="ORF">SK128_023357</name>
</gene>
<dbReference type="EMBL" id="JAXCGZ010002675">
    <property type="protein sequence ID" value="KAK7083673.1"/>
    <property type="molecule type" value="Genomic_DNA"/>
</dbReference>
<sequence>MGGMFQVDDGNRGQVWSDESSLALELKRMNEEFDGNEFCVGGVVLVKSPGKLCSSCWTESKATELMSAKNVDVDGVLRHVLDIRHLFVDSDDYEDEYLNGSSRSVMTDLIIKLLELFWRSCRLIREMEWPFSEVVAPPNQMRLILLKGHMG</sequence>
<evidence type="ECO:0000313" key="1">
    <source>
        <dbReference type="EMBL" id="KAK7083673.1"/>
    </source>
</evidence>
<dbReference type="Proteomes" id="UP001381693">
    <property type="component" value="Unassembled WGS sequence"/>
</dbReference>